<sequence length="111" mass="13008">MPYWFAPASTEKKPEGSPYTSTMVDWKLLSYIQENDEAQRTDGMCPESLSNLFVFDHWDGRYRYFTVALEDGLSPSDKPPAFVQRRRHMEDIMNYCLSLSKNSRPRFLSNL</sequence>
<comment type="caution">
    <text evidence="2">The sequence shown here is derived from an EMBL/GenBank/DDBJ whole genome shotgun (WGS) entry which is preliminary data.</text>
</comment>
<name>A0A3A2Z240_9EURO</name>
<dbReference type="EMBL" id="MVGC01001529">
    <property type="protein sequence ID" value="RJE17142.1"/>
    <property type="molecule type" value="Genomic_DNA"/>
</dbReference>
<proteinExistence type="predicted"/>
<protein>
    <recommendedName>
        <fullName evidence="1">PAZ domain-containing protein</fullName>
    </recommendedName>
</protein>
<dbReference type="InterPro" id="IPR003100">
    <property type="entry name" value="PAZ_dom"/>
</dbReference>
<feature type="domain" description="PAZ" evidence="1">
    <location>
        <begin position="27"/>
        <end position="111"/>
    </location>
</feature>
<dbReference type="GO" id="GO:0003723">
    <property type="term" value="F:RNA binding"/>
    <property type="evidence" value="ECO:0007669"/>
    <property type="project" value="InterPro"/>
</dbReference>
<evidence type="ECO:0000259" key="1">
    <source>
        <dbReference type="PROSITE" id="PS50821"/>
    </source>
</evidence>
<dbReference type="AlphaFoldDB" id="A0A3A2Z240"/>
<gene>
    <name evidence="2" type="ORF">PHISCL_10521</name>
</gene>
<evidence type="ECO:0000313" key="3">
    <source>
        <dbReference type="Proteomes" id="UP000266188"/>
    </source>
</evidence>
<evidence type="ECO:0000313" key="2">
    <source>
        <dbReference type="EMBL" id="RJE17142.1"/>
    </source>
</evidence>
<accession>A0A3A2Z240</accession>
<dbReference type="STRING" id="2070753.A0A3A2Z240"/>
<dbReference type="PROSITE" id="PS50821">
    <property type="entry name" value="PAZ"/>
    <property type="match status" value="1"/>
</dbReference>
<organism evidence="2 3">
    <name type="scientific">Aspergillus sclerotialis</name>
    <dbReference type="NCBI Taxonomy" id="2070753"/>
    <lineage>
        <taxon>Eukaryota</taxon>
        <taxon>Fungi</taxon>
        <taxon>Dikarya</taxon>
        <taxon>Ascomycota</taxon>
        <taxon>Pezizomycotina</taxon>
        <taxon>Eurotiomycetes</taxon>
        <taxon>Eurotiomycetidae</taxon>
        <taxon>Eurotiales</taxon>
        <taxon>Aspergillaceae</taxon>
        <taxon>Aspergillus</taxon>
        <taxon>Aspergillus subgen. Polypaecilum</taxon>
    </lineage>
</organism>
<dbReference type="OrthoDB" id="416741at2759"/>
<dbReference type="Proteomes" id="UP000266188">
    <property type="component" value="Unassembled WGS sequence"/>
</dbReference>
<reference evidence="3" key="1">
    <citation type="submission" date="2017-02" db="EMBL/GenBank/DDBJ databases">
        <authorList>
            <person name="Tafer H."/>
            <person name="Lopandic K."/>
        </authorList>
    </citation>
    <scope>NUCLEOTIDE SEQUENCE [LARGE SCALE GENOMIC DNA]</scope>
    <source>
        <strain evidence="3">CBS 366.77</strain>
    </source>
</reference>
<keyword evidence="3" id="KW-1185">Reference proteome</keyword>